<dbReference type="InterPro" id="IPR038729">
    <property type="entry name" value="Rad50/SbcC_AAA"/>
</dbReference>
<dbReference type="InterPro" id="IPR027417">
    <property type="entry name" value="P-loop_NTPase"/>
</dbReference>
<accession>A0A9D9NLM9</accession>
<name>A0A9D9NLM9_9BACT</name>
<evidence type="ECO:0000259" key="2">
    <source>
        <dbReference type="Pfam" id="PF13476"/>
    </source>
</evidence>
<dbReference type="EMBL" id="JADILZ010000035">
    <property type="protein sequence ID" value="MBO8478025.1"/>
    <property type="molecule type" value="Genomic_DNA"/>
</dbReference>
<keyword evidence="1" id="KW-0175">Coiled coil</keyword>
<comment type="caution">
    <text evidence="3">The sequence shown here is derived from an EMBL/GenBank/DDBJ whole genome shotgun (WGS) entry which is preliminary data.</text>
</comment>
<dbReference type="Proteomes" id="UP000823771">
    <property type="component" value="Unassembled WGS sequence"/>
</dbReference>
<protein>
    <submittedName>
        <fullName evidence="3">AAA family ATPase</fullName>
    </submittedName>
</protein>
<reference evidence="3" key="1">
    <citation type="submission" date="2020-10" db="EMBL/GenBank/DDBJ databases">
        <authorList>
            <person name="Gilroy R."/>
        </authorList>
    </citation>
    <scope>NUCLEOTIDE SEQUENCE</scope>
    <source>
        <strain evidence="3">2478</strain>
    </source>
</reference>
<gene>
    <name evidence="3" type="ORF">IAB80_03960</name>
</gene>
<evidence type="ECO:0000313" key="4">
    <source>
        <dbReference type="Proteomes" id="UP000823771"/>
    </source>
</evidence>
<feature type="coiled-coil region" evidence="1">
    <location>
        <begin position="538"/>
        <end position="572"/>
    </location>
</feature>
<organism evidence="3 4">
    <name type="scientific">Candidatus Cryptobacteroides excrementipullorum</name>
    <dbReference type="NCBI Taxonomy" id="2840761"/>
    <lineage>
        <taxon>Bacteria</taxon>
        <taxon>Pseudomonadati</taxon>
        <taxon>Bacteroidota</taxon>
        <taxon>Bacteroidia</taxon>
        <taxon>Bacteroidales</taxon>
        <taxon>Candidatus Cryptobacteroides</taxon>
    </lineage>
</organism>
<sequence length="1050" mass="116652">MELEILEIHNIASIEDAFLDFSSAPLADEPLFLICGETGAGKSTILDAVCLALYNETPRFFSSEAEKIEDRVTAGPPDKDVQVIRTDDPRQFLRRGTGEGHVRLVFTGSDGTRYIALWSVSRARARSSGRLKQVEWSLSWEDNVLTLQKDVRQRVEQVTGLNFNQFCRTTMLAQGEFSRFLKSTEAEKADILEKLTRTDIYSRIGARIYSTAKEKKEAFQIQKARTEGIVLMDKEEKAAIEETVSRMDSELKTVREEYTRYSTQLERFRKKEELEERLRDFSGSRLAKYSEFASLKESSALFRDSIAIMRHDAASLEEKLSSEAADERMYMSCQAIIQDLQGALEARKEISSNLSAAEALRKDIDVRNLGLGEMQKSRDTILAEKDSVRKKLDGIRESISRMDKQGRTEEKARAEKERDSLLEAAYAVKAMMDTAGTLGNARKRLEESTEEAGRHKEGISSAEKRYGVAMQAYTDACRIYDSMKDSVENWARVARSRLHPGDICPLCGSRIVTLVTDREFETMLAPVREDMERKLADKDSAQKALSGLQASLDASERAVSDWKDAVSSAEREYSKRQKEAEEKCSVCSLDAGSPEIVPEIKSRFEAAREAVRLAGEALSLITESEAEASSLQELADNMQERLSSAEDEIKKASEVVSGMEAEVKRLTAVSDSCRKNEDRLLSHAGTMISTEGWKDSFGSAPEPFMSALKEKAEAYVRDKDRLSSLISETGKRSEILKSIESLASMTASIYPDWENLYAQGICRVPAGQDGDSFRDISSGWELQSSWSALLADVQALSSQISSAEKELSETVSAIREASDGSGSEDCGDRQAVEAAVSRYGELADMLNREIGARTQQLRQDSENAAMAEKEKEKEESMKAEFLRWSSLADVFGDLNGVKFKKIAQGFVLNELLEGANRYLACLSDRYRLDSQPGSLSIIVHDMYQGGTERSVSTLSGGETFLVSLSLALGLSSLDGRGMHVGTLFIDEGFGTLSDDYLNVVMNTLETLHQSGGRKVGIISHVEALRERIPVQICVSRQGPSSSKVEVVSMR</sequence>
<dbReference type="PANTHER" id="PTHR32114">
    <property type="entry name" value="ABC TRANSPORTER ABCH.3"/>
    <property type="match status" value="1"/>
</dbReference>
<dbReference type="GO" id="GO:0006302">
    <property type="term" value="P:double-strand break repair"/>
    <property type="evidence" value="ECO:0007669"/>
    <property type="project" value="InterPro"/>
</dbReference>
<dbReference type="InterPro" id="IPR025662">
    <property type="entry name" value="Sigma_54_int_dom_ATP-bd_1"/>
</dbReference>
<dbReference type="SUPFAM" id="SSF52540">
    <property type="entry name" value="P-loop containing nucleoside triphosphate hydrolases"/>
    <property type="match status" value="1"/>
</dbReference>
<dbReference type="AlphaFoldDB" id="A0A9D9NLM9"/>
<dbReference type="PROSITE" id="PS00675">
    <property type="entry name" value="SIGMA54_INTERACT_1"/>
    <property type="match status" value="1"/>
</dbReference>
<evidence type="ECO:0000256" key="1">
    <source>
        <dbReference type="SAM" id="Coils"/>
    </source>
</evidence>
<reference evidence="3" key="2">
    <citation type="journal article" date="2021" name="PeerJ">
        <title>Extensive microbial diversity within the chicken gut microbiome revealed by metagenomics and culture.</title>
        <authorList>
            <person name="Gilroy R."/>
            <person name="Ravi A."/>
            <person name="Getino M."/>
            <person name="Pursley I."/>
            <person name="Horton D.L."/>
            <person name="Alikhan N.F."/>
            <person name="Baker D."/>
            <person name="Gharbi K."/>
            <person name="Hall N."/>
            <person name="Watson M."/>
            <person name="Adriaenssens E.M."/>
            <person name="Foster-Nyarko E."/>
            <person name="Jarju S."/>
            <person name="Secka A."/>
            <person name="Antonio M."/>
            <person name="Oren A."/>
            <person name="Chaudhuri R.R."/>
            <person name="La Ragione R."/>
            <person name="Hildebrand F."/>
            <person name="Pallen M.J."/>
        </authorList>
    </citation>
    <scope>NUCLEOTIDE SEQUENCE</scope>
    <source>
        <strain evidence="3">2478</strain>
    </source>
</reference>
<dbReference type="Pfam" id="PF13558">
    <property type="entry name" value="SbcC_Walker_B"/>
    <property type="match status" value="1"/>
</dbReference>
<dbReference type="Gene3D" id="3.40.50.300">
    <property type="entry name" value="P-loop containing nucleotide triphosphate hydrolases"/>
    <property type="match status" value="2"/>
</dbReference>
<dbReference type="PANTHER" id="PTHR32114:SF2">
    <property type="entry name" value="ABC TRANSPORTER ABCH.3"/>
    <property type="match status" value="1"/>
</dbReference>
<evidence type="ECO:0000313" key="3">
    <source>
        <dbReference type="EMBL" id="MBO8478025.1"/>
    </source>
</evidence>
<feature type="domain" description="Rad50/SbcC-type AAA" evidence="2">
    <location>
        <begin position="6"/>
        <end position="252"/>
    </location>
</feature>
<proteinExistence type="predicted"/>
<feature type="coiled-coil region" evidence="1">
    <location>
        <begin position="237"/>
        <end position="271"/>
    </location>
</feature>
<dbReference type="GO" id="GO:0016887">
    <property type="term" value="F:ATP hydrolysis activity"/>
    <property type="evidence" value="ECO:0007669"/>
    <property type="project" value="InterPro"/>
</dbReference>
<dbReference type="Pfam" id="PF13476">
    <property type="entry name" value="AAA_23"/>
    <property type="match status" value="1"/>
</dbReference>
<feature type="coiled-coil region" evidence="1">
    <location>
        <begin position="621"/>
        <end position="662"/>
    </location>
</feature>